<feature type="compositionally biased region" description="Gly residues" evidence="1">
    <location>
        <begin position="49"/>
        <end position="66"/>
    </location>
</feature>
<dbReference type="AlphaFoldDB" id="A0A182R183"/>
<name>A0A182R183_9DIPT</name>
<dbReference type="VEuPathDB" id="VectorBase:AFAF020979"/>
<evidence type="ECO:0000256" key="1">
    <source>
        <dbReference type="SAM" id="MobiDB-lite"/>
    </source>
</evidence>
<reference evidence="2" key="2">
    <citation type="submission" date="2020-05" db="UniProtKB">
        <authorList>
            <consortium name="EnsemblMetazoa"/>
        </authorList>
    </citation>
    <scope>IDENTIFICATION</scope>
    <source>
        <strain evidence="2">FAR1</strain>
    </source>
</reference>
<organism evidence="2 3">
    <name type="scientific">Anopheles farauti</name>
    <dbReference type="NCBI Taxonomy" id="69004"/>
    <lineage>
        <taxon>Eukaryota</taxon>
        <taxon>Metazoa</taxon>
        <taxon>Ecdysozoa</taxon>
        <taxon>Arthropoda</taxon>
        <taxon>Hexapoda</taxon>
        <taxon>Insecta</taxon>
        <taxon>Pterygota</taxon>
        <taxon>Neoptera</taxon>
        <taxon>Endopterygota</taxon>
        <taxon>Diptera</taxon>
        <taxon>Nematocera</taxon>
        <taxon>Culicoidea</taxon>
        <taxon>Culicidae</taxon>
        <taxon>Anophelinae</taxon>
        <taxon>Anopheles</taxon>
    </lineage>
</organism>
<dbReference type="EMBL" id="AXCN02001826">
    <property type="status" value="NOT_ANNOTATED_CDS"/>
    <property type="molecule type" value="Genomic_DNA"/>
</dbReference>
<dbReference type="EnsemblMetazoa" id="AFAF020979-RA">
    <property type="protein sequence ID" value="AFAF020979-PA"/>
    <property type="gene ID" value="AFAF020979"/>
</dbReference>
<dbReference type="Proteomes" id="UP000075886">
    <property type="component" value="Unassembled WGS sequence"/>
</dbReference>
<evidence type="ECO:0000313" key="3">
    <source>
        <dbReference type="Proteomes" id="UP000075886"/>
    </source>
</evidence>
<keyword evidence="3" id="KW-1185">Reference proteome</keyword>
<reference evidence="3" key="1">
    <citation type="submission" date="2014-01" db="EMBL/GenBank/DDBJ databases">
        <title>The Genome Sequence of Anopheles farauti FAR1 (V2).</title>
        <authorList>
            <consortium name="The Broad Institute Genomics Platform"/>
            <person name="Neafsey D.E."/>
            <person name="Besansky N."/>
            <person name="Howell P."/>
            <person name="Walton C."/>
            <person name="Young S.K."/>
            <person name="Zeng Q."/>
            <person name="Gargeya S."/>
            <person name="Fitzgerald M."/>
            <person name="Haas B."/>
            <person name="Abouelleil A."/>
            <person name="Allen A.W."/>
            <person name="Alvarado L."/>
            <person name="Arachchi H.M."/>
            <person name="Berlin A.M."/>
            <person name="Chapman S.B."/>
            <person name="Gainer-Dewar J."/>
            <person name="Goldberg J."/>
            <person name="Griggs A."/>
            <person name="Gujja S."/>
            <person name="Hansen M."/>
            <person name="Howarth C."/>
            <person name="Imamovic A."/>
            <person name="Ireland A."/>
            <person name="Larimer J."/>
            <person name="McCowan C."/>
            <person name="Murphy C."/>
            <person name="Pearson M."/>
            <person name="Poon T.W."/>
            <person name="Priest M."/>
            <person name="Roberts A."/>
            <person name="Saif S."/>
            <person name="Shea T."/>
            <person name="Sisk P."/>
            <person name="Sykes S."/>
            <person name="Wortman J."/>
            <person name="Nusbaum C."/>
            <person name="Birren B."/>
        </authorList>
    </citation>
    <scope>NUCLEOTIDE SEQUENCE [LARGE SCALE GENOMIC DNA]</scope>
    <source>
        <strain evidence="3">FAR1</strain>
    </source>
</reference>
<protein>
    <submittedName>
        <fullName evidence="2">Uncharacterized protein</fullName>
    </submittedName>
</protein>
<proteinExistence type="predicted"/>
<feature type="region of interest" description="Disordered" evidence="1">
    <location>
        <begin position="44"/>
        <end position="72"/>
    </location>
</feature>
<accession>A0A182R183</accession>
<evidence type="ECO:0000313" key="2">
    <source>
        <dbReference type="EnsemblMetazoa" id="AFAF020979-PA"/>
    </source>
</evidence>
<sequence>MVVVALSETAGEMACGGGAGGAAAACGWCRCFGEVNAIATLAAEPDGAPGDGGRTVAGTSGTGGVGPSERRKCSSIETSQYVAETFTIGADSTVVLDWVVVVVLMLLFNTISPAVQSDT</sequence>